<sequence length="81" mass="9243">MVISFESVTFSHVWREQNEAAHSKAMEGRRLAVDRYWIEEAPEMVEKVVEKDMLSLRLQSEAVTLHGWFSGESVGFPVGGF</sequence>
<dbReference type="AlphaFoldDB" id="A0A7J8NGX8"/>
<reference evidence="1 2" key="1">
    <citation type="journal article" date="2019" name="Genome Biol. Evol.">
        <title>Insights into the evolution of the New World diploid cottons (Gossypium, subgenus Houzingenia) based on genome sequencing.</title>
        <authorList>
            <person name="Grover C.E."/>
            <person name="Arick M.A. 2nd"/>
            <person name="Thrash A."/>
            <person name="Conover J.L."/>
            <person name="Sanders W.S."/>
            <person name="Peterson D.G."/>
            <person name="Frelichowski J.E."/>
            <person name="Scheffler J.A."/>
            <person name="Scheffler B.E."/>
            <person name="Wendel J.F."/>
        </authorList>
    </citation>
    <scope>NUCLEOTIDE SEQUENCE [LARGE SCALE GENOMIC DNA]</scope>
    <source>
        <strain evidence="1">157</strain>
        <tissue evidence="1">Leaf</tissue>
    </source>
</reference>
<evidence type="ECO:0008006" key="3">
    <source>
        <dbReference type="Google" id="ProtNLM"/>
    </source>
</evidence>
<keyword evidence="2" id="KW-1185">Reference proteome</keyword>
<dbReference type="EMBL" id="JABEZX010338888">
    <property type="protein sequence ID" value="MBA0576120.1"/>
    <property type="molecule type" value="Genomic_DNA"/>
</dbReference>
<proteinExistence type="predicted"/>
<evidence type="ECO:0000313" key="1">
    <source>
        <dbReference type="EMBL" id="MBA0576120.1"/>
    </source>
</evidence>
<gene>
    <name evidence="1" type="ORF">Golob_027813</name>
</gene>
<comment type="caution">
    <text evidence="1">The sequence shown here is derived from an EMBL/GenBank/DDBJ whole genome shotgun (WGS) entry which is preliminary data.</text>
</comment>
<organism evidence="1 2">
    <name type="scientific">Gossypium lobatum</name>
    <dbReference type="NCBI Taxonomy" id="34289"/>
    <lineage>
        <taxon>Eukaryota</taxon>
        <taxon>Viridiplantae</taxon>
        <taxon>Streptophyta</taxon>
        <taxon>Embryophyta</taxon>
        <taxon>Tracheophyta</taxon>
        <taxon>Spermatophyta</taxon>
        <taxon>Magnoliopsida</taxon>
        <taxon>eudicotyledons</taxon>
        <taxon>Gunneridae</taxon>
        <taxon>Pentapetalae</taxon>
        <taxon>rosids</taxon>
        <taxon>malvids</taxon>
        <taxon>Malvales</taxon>
        <taxon>Malvaceae</taxon>
        <taxon>Malvoideae</taxon>
        <taxon>Gossypium</taxon>
    </lineage>
</organism>
<accession>A0A7J8NGX8</accession>
<evidence type="ECO:0000313" key="2">
    <source>
        <dbReference type="Proteomes" id="UP000593572"/>
    </source>
</evidence>
<name>A0A7J8NGX8_9ROSI</name>
<dbReference type="Proteomes" id="UP000593572">
    <property type="component" value="Unassembled WGS sequence"/>
</dbReference>
<protein>
    <recommendedName>
        <fullName evidence="3">RNase H type-1 domain-containing protein</fullName>
    </recommendedName>
</protein>